<reference evidence="5 6" key="1">
    <citation type="submission" date="2016-07" db="EMBL/GenBank/DDBJ databases">
        <title>Pervasive Adenine N6-methylation of Active Genes in Fungi.</title>
        <authorList>
            <consortium name="DOE Joint Genome Institute"/>
            <person name="Mondo S.J."/>
            <person name="Dannebaum R.O."/>
            <person name="Kuo R.C."/>
            <person name="Labutti K."/>
            <person name="Haridas S."/>
            <person name="Kuo A."/>
            <person name="Salamov A."/>
            <person name="Ahrendt S.R."/>
            <person name="Lipzen A."/>
            <person name="Sullivan W."/>
            <person name="Andreopoulos W.B."/>
            <person name="Clum A."/>
            <person name="Lindquist E."/>
            <person name="Daum C."/>
            <person name="Ramamoorthy G.K."/>
            <person name="Gryganskyi A."/>
            <person name="Culley D."/>
            <person name="Magnuson J.K."/>
            <person name="James T.Y."/>
            <person name="O'Malley M.A."/>
            <person name="Stajich J.E."/>
            <person name="Spatafora J.W."/>
            <person name="Visel A."/>
            <person name="Grigoriev I.V."/>
        </authorList>
    </citation>
    <scope>NUCLEOTIDE SEQUENCE [LARGE SCALE GENOMIC DNA]</scope>
    <source>
        <strain evidence="5 6">NRRL 3301</strain>
    </source>
</reference>
<sequence>MDDPNEDTEWNDILRARGILPPKDEQSKDEIEDWFMETLKAKQEADQSLANKTLDELDELEDEEDDRIIAEYRRKRLEEMQASAAKEKYGDVMEISKPEFIKQVTEASQECMVVVHLYQDAIPVCKVMNQCLSELARQFKATKFVKIVADQCIPNYPDRNVPTLVIYDRGDIKANLVGAIQFGGMQMTTKSLRALLASYGALPPEATVDADKEKKKTIYRTSASAALSSDEEDDDDSDQGYY</sequence>
<accession>A0A1X2G3B5</accession>
<evidence type="ECO:0000313" key="6">
    <source>
        <dbReference type="Proteomes" id="UP000242146"/>
    </source>
</evidence>
<comment type="caution">
    <text evidence="5">The sequence shown here is derived from an EMBL/GenBank/DDBJ whole genome shotgun (WGS) entry which is preliminary data.</text>
</comment>
<name>A0A1X2G3B5_9FUNG</name>
<dbReference type="GO" id="GO:0071444">
    <property type="term" value="P:cellular response to pheromone"/>
    <property type="evidence" value="ECO:0007669"/>
    <property type="project" value="EnsemblFungi"/>
</dbReference>
<dbReference type="CDD" id="cd02988">
    <property type="entry name" value="Phd_like_VIAF"/>
    <property type="match status" value="1"/>
</dbReference>
<comment type="similarity">
    <text evidence="1">Belongs to the phosducin family.</text>
</comment>
<feature type="compositionally biased region" description="Acidic residues" evidence="3">
    <location>
        <begin position="229"/>
        <end position="242"/>
    </location>
</feature>
<proteinExistence type="inferred from homology"/>
<dbReference type="GO" id="GO:0030036">
    <property type="term" value="P:actin cytoskeleton organization"/>
    <property type="evidence" value="ECO:0007669"/>
    <property type="project" value="EnsemblFungi"/>
</dbReference>
<dbReference type="EMBL" id="MCGT01000054">
    <property type="protein sequence ID" value="ORX43573.1"/>
    <property type="molecule type" value="Genomic_DNA"/>
</dbReference>
<evidence type="ECO:0000259" key="4">
    <source>
        <dbReference type="Pfam" id="PF02114"/>
    </source>
</evidence>
<dbReference type="GO" id="GO:0005737">
    <property type="term" value="C:cytoplasm"/>
    <property type="evidence" value="ECO:0007669"/>
    <property type="project" value="EnsemblFungi"/>
</dbReference>
<dbReference type="SUPFAM" id="SSF52833">
    <property type="entry name" value="Thioredoxin-like"/>
    <property type="match status" value="1"/>
</dbReference>
<dbReference type="InterPro" id="IPR051498">
    <property type="entry name" value="Phosducin-like_chap/apop_reg"/>
</dbReference>
<dbReference type="PANTHER" id="PTHR45809:SF3">
    <property type="entry name" value="VIRAL IAP-ASSOCIATED FACTOR HOMOLOG"/>
    <property type="match status" value="1"/>
</dbReference>
<dbReference type="OrthoDB" id="45518at2759"/>
<dbReference type="GO" id="GO:0045944">
    <property type="term" value="P:positive regulation of transcription by RNA polymerase II"/>
    <property type="evidence" value="ECO:0007669"/>
    <property type="project" value="EnsemblFungi"/>
</dbReference>
<evidence type="ECO:0000313" key="5">
    <source>
        <dbReference type="EMBL" id="ORX43573.1"/>
    </source>
</evidence>
<evidence type="ECO:0000256" key="3">
    <source>
        <dbReference type="SAM" id="MobiDB-lite"/>
    </source>
</evidence>
<evidence type="ECO:0000256" key="2">
    <source>
        <dbReference type="SAM" id="Coils"/>
    </source>
</evidence>
<dbReference type="InterPro" id="IPR036249">
    <property type="entry name" value="Thioredoxin-like_sf"/>
</dbReference>
<dbReference type="GO" id="GO:0051726">
    <property type="term" value="P:regulation of cell cycle"/>
    <property type="evidence" value="ECO:0007669"/>
    <property type="project" value="EnsemblFungi"/>
</dbReference>
<dbReference type="AlphaFoldDB" id="A0A1X2G3B5"/>
<dbReference type="Proteomes" id="UP000242146">
    <property type="component" value="Unassembled WGS sequence"/>
</dbReference>
<dbReference type="GO" id="GO:0006457">
    <property type="term" value="P:protein folding"/>
    <property type="evidence" value="ECO:0007669"/>
    <property type="project" value="EnsemblFungi"/>
</dbReference>
<dbReference type="STRING" id="101127.A0A1X2G3B5"/>
<feature type="domain" description="Phosducin" evidence="4">
    <location>
        <begin position="46"/>
        <end position="205"/>
    </location>
</feature>
<keyword evidence="2" id="KW-0175">Coiled coil</keyword>
<dbReference type="InterPro" id="IPR024253">
    <property type="entry name" value="Phosducin_thioredoxin-like_dom"/>
</dbReference>
<feature type="region of interest" description="Disordered" evidence="3">
    <location>
        <begin position="221"/>
        <end position="242"/>
    </location>
</feature>
<dbReference type="GO" id="GO:0003779">
    <property type="term" value="F:actin binding"/>
    <property type="evidence" value="ECO:0007669"/>
    <property type="project" value="EnsemblFungi"/>
</dbReference>
<organism evidence="5 6">
    <name type="scientific">Hesseltinella vesiculosa</name>
    <dbReference type="NCBI Taxonomy" id="101127"/>
    <lineage>
        <taxon>Eukaryota</taxon>
        <taxon>Fungi</taxon>
        <taxon>Fungi incertae sedis</taxon>
        <taxon>Mucoromycota</taxon>
        <taxon>Mucoromycotina</taxon>
        <taxon>Mucoromycetes</taxon>
        <taxon>Mucorales</taxon>
        <taxon>Cunninghamellaceae</taxon>
        <taxon>Hesseltinella</taxon>
    </lineage>
</organism>
<dbReference type="Pfam" id="PF02114">
    <property type="entry name" value="Phosducin"/>
    <property type="match status" value="1"/>
</dbReference>
<protein>
    <submittedName>
        <fullName evidence="5">Thioredoxin-like protein</fullName>
    </submittedName>
</protein>
<evidence type="ECO:0000256" key="1">
    <source>
        <dbReference type="ARBA" id="ARBA00009686"/>
    </source>
</evidence>
<dbReference type="PANTHER" id="PTHR45809">
    <property type="entry name" value="VIRAL IAP-ASSOCIATED FACTOR HOMOLOG"/>
    <property type="match status" value="1"/>
</dbReference>
<keyword evidence="6" id="KW-1185">Reference proteome</keyword>
<dbReference type="GO" id="GO:0031683">
    <property type="term" value="F:G-protein beta/gamma-subunit complex binding"/>
    <property type="evidence" value="ECO:0007669"/>
    <property type="project" value="EnsemblFungi"/>
</dbReference>
<gene>
    <name evidence="5" type="ORF">DM01DRAFT_1368952</name>
</gene>
<feature type="coiled-coil region" evidence="2">
    <location>
        <begin position="43"/>
        <end position="80"/>
    </location>
</feature>
<dbReference type="Gene3D" id="3.40.30.10">
    <property type="entry name" value="Glutaredoxin"/>
    <property type="match status" value="1"/>
</dbReference>
<dbReference type="GO" id="GO:1903333">
    <property type="term" value="P:negative regulation of protein folding"/>
    <property type="evidence" value="ECO:0007669"/>
    <property type="project" value="EnsemblFungi"/>
</dbReference>